<proteinExistence type="predicted"/>
<dbReference type="AlphaFoldDB" id="A0A1F5BUQ5"/>
<reference evidence="1 2" key="1">
    <citation type="journal article" date="2016" name="Nat. Commun.">
        <title>Thousands of microbial genomes shed light on interconnected biogeochemical processes in an aquifer system.</title>
        <authorList>
            <person name="Anantharaman K."/>
            <person name="Brown C.T."/>
            <person name="Hug L.A."/>
            <person name="Sharon I."/>
            <person name="Castelle C.J."/>
            <person name="Probst A.J."/>
            <person name="Thomas B.C."/>
            <person name="Singh A."/>
            <person name="Wilkins M.J."/>
            <person name="Karaoz U."/>
            <person name="Brodie E.L."/>
            <person name="Williams K.H."/>
            <person name="Hubbard S.S."/>
            <person name="Banfield J.F."/>
        </authorList>
    </citation>
    <scope>NUCLEOTIDE SEQUENCE [LARGE SCALE GENOMIC DNA]</scope>
</reference>
<dbReference type="Proteomes" id="UP000176650">
    <property type="component" value="Unassembled WGS sequence"/>
</dbReference>
<dbReference type="EMBL" id="MEYS01000001">
    <property type="protein sequence ID" value="OGD34347.1"/>
    <property type="molecule type" value="Genomic_DNA"/>
</dbReference>
<evidence type="ECO:0000313" key="1">
    <source>
        <dbReference type="EMBL" id="OGD34347.1"/>
    </source>
</evidence>
<gene>
    <name evidence="1" type="ORF">A2988_02355</name>
</gene>
<protein>
    <submittedName>
        <fullName evidence="1">Uncharacterized protein</fullName>
    </submittedName>
</protein>
<organism evidence="1 2">
    <name type="scientific">Candidatus Azambacteria bacterium RIFCSPLOWO2_01_FULL_46_25</name>
    <dbReference type="NCBI Taxonomy" id="1797298"/>
    <lineage>
        <taxon>Bacteria</taxon>
        <taxon>Candidatus Azamiibacteriota</taxon>
    </lineage>
</organism>
<comment type="caution">
    <text evidence="1">The sequence shown here is derived from an EMBL/GenBank/DDBJ whole genome shotgun (WGS) entry which is preliminary data.</text>
</comment>
<evidence type="ECO:0000313" key="2">
    <source>
        <dbReference type="Proteomes" id="UP000176650"/>
    </source>
</evidence>
<sequence>MVEKTEAIKAALTRAMQVAIGEHADVLLVNVEDFAGAETEINAAACPVIFYGFYQESRLQKEKHPAAPYFYRKNTAYFTVPFRLEEIRVVYRDILAGRKIENPAMMLLGKRDAREKLILQLLHDILPGKYGCEQGLETARREFGISGTIEKVRYALAGLHAKQQVEKSVKTITGRTVIPGVFCDIEGTLIVGGKINASVLKKLREYAATKPVTLWTGGSLDEAEKELTKEGIIDFPLVSKYGFEGCHVEVVMDDLGEKEFKERYHIAPQKYIKI</sequence>
<accession>A0A1F5BUQ5</accession>
<name>A0A1F5BUQ5_9BACT</name>